<dbReference type="Proteomes" id="UP000043764">
    <property type="component" value="Unassembled WGS sequence"/>
</dbReference>
<dbReference type="InterPro" id="IPR025961">
    <property type="entry name" value="Metal_resist"/>
</dbReference>
<keyword evidence="1" id="KW-0472">Membrane</keyword>
<proteinExistence type="predicted"/>
<accession>A0A0H5CXC4</accession>
<keyword evidence="1" id="KW-1133">Transmembrane helix</keyword>
<evidence type="ECO:0000313" key="3">
    <source>
        <dbReference type="Proteomes" id="UP000043764"/>
    </source>
</evidence>
<evidence type="ECO:0000313" key="2">
    <source>
        <dbReference type="EMBL" id="CRL09692.1"/>
    </source>
</evidence>
<sequence length="157" mass="17630">MTQEPTKSPRRWVRWLLIGSLALNLIVVGVVAGAAWRFAGHGRDGGKAPPPIGALLYRDLDRDTRKALRSAVEGDHESFRARRMAEVVTVVTLLRADPFDPAALEGALQDHAARRSSFHQSVQVAWLSQVREMTAQERASYAAELEERLARHDRKRR</sequence>
<dbReference type="EMBL" id="CVRL01000005">
    <property type="protein sequence ID" value="CRL09692.1"/>
    <property type="molecule type" value="Genomic_DNA"/>
</dbReference>
<dbReference type="AlphaFoldDB" id="A0A0H5CXC4"/>
<evidence type="ECO:0000256" key="1">
    <source>
        <dbReference type="SAM" id="Phobius"/>
    </source>
</evidence>
<keyword evidence="1" id="KW-0812">Transmembrane</keyword>
<dbReference type="STRING" id="481446.NIT7645_00260"/>
<reference evidence="3" key="1">
    <citation type="submission" date="2015-05" db="EMBL/GenBank/DDBJ databases">
        <authorList>
            <person name="Rodrigo-Torres Lidia"/>
            <person name="Arahal R.David."/>
        </authorList>
    </citation>
    <scope>NUCLEOTIDE SEQUENCE [LARGE SCALE GENOMIC DNA]</scope>
    <source>
        <strain evidence="3">CECT 7321</strain>
    </source>
</reference>
<protein>
    <submittedName>
        <fullName evidence="2">Putative integral membrane protein</fullName>
    </submittedName>
</protein>
<organism evidence="2 3">
    <name type="scientific">Phaeobacter italicus</name>
    <dbReference type="NCBI Taxonomy" id="481446"/>
    <lineage>
        <taxon>Bacteria</taxon>
        <taxon>Pseudomonadati</taxon>
        <taxon>Pseudomonadota</taxon>
        <taxon>Alphaproteobacteria</taxon>
        <taxon>Rhodobacterales</taxon>
        <taxon>Roseobacteraceae</taxon>
        <taxon>Phaeobacter</taxon>
    </lineage>
</organism>
<dbReference type="Pfam" id="PF13801">
    <property type="entry name" value="Metal_resist"/>
    <property type="match status" value="1"/>
</dbReference>
<gene>
    <name evidence="2" type="ORF">NIT7321_00526</name>
</gene>
<name>A0A0H5CXC4_9RHOB</name>
<dbReference type="RefSeq" id="WP_050672485.1">
    <property type="nucleotide sequence ID" value="NZ_CVRL01000005.1"/>
</dbReference>
<keyword evidence="3" id="KW-1185">Reference proteome</keyword>
<feature type="transmembrane region" description="Helical" evidence="1">
    <location>
        <begin position="12"/>
        <end position="36"/>
    </location>
</feature>